<keyword evidence="1" id="KW-0732">Signal</keyword>
<dbReference type="SUPFAM" id="SSF49785">
    <property type="entry name" value="Galactose-binding domain-like"/>
    <property type="match status" value="2"/>
</dbReference>
<dbReference type="PROSITE" id="PS50022">
    <property type="entry name" value="FA58C_3"/>
    <property type="match status" value="2"/>
</dbReference>
<evidence type="ECO:0000259" key="3">
    <source>
        <dbReference type="PROSITE" id="PS50853"/>
    </source>
</evidence>
<feature type="domain" description="Fibronectin type-III" evidence="3">
    <location>
        <begin position="828"/>
        <end position="913"/>
    </location>
</feature>
<dbReference type="InterPro" id="IPR008979">
    <property type="entry name" value="Galactose-bd-like_sf"/>
</dbReference>
<dbReference type="RefSeq" id="WP_341416538.1">
    <property type="nucleotide sequence ID" value="NZ_JBBPCC010000010.1"/>
</dbReference>
<feature type="domain" description="F5/8 type C" evidence="2">
    <location>
        <begin position="677"/>
        <end position="819"/>
    </location>
</feature>
<proteinExistence type="predicted"/>
<dbReference type="Gene3D" id="2.60.40.10">
    <property type="entry name" value="Immunoglobulins"/>
    <property type="match status" value="2"/>
</dbReference>
<accession>A0ABU9DKP3</accession>
<comment type="caution">
    <text evidence="4">The sequence shown here is derived from an EMBL/GenBank/DDBJ whole genome shotgun (WGS) entry which is preliminary data.</text>
</comment>
<feature type="domain" description="F5/8 type C" evidence="2">
    <location>
        <begin position="902"/>
        <end position="1045"/>
    </location>
</feature>
<feature type="chain" id="PRO_5045413254" evidence="1">
    <location>
        <begin position="29"/>
        <end position="1045"/>
    </location>
</feature>
<dbReference type="InterPro" id="IPR059186">
    <property type="entry name" value="SACTE_4363"/>
</dbReference>
<dbReference type="CDD" id="cd23669">
    <property type="entry name" value="GH55_SacteLam55A-like"/>
    <property type="match status" value="1"/>
</dbReference>
<dbReference type="Pfam" id="PF00754">
    <property type="entry name" value="F5_F8_type_C"/>
    <property type="match status" value="2"/>
</dbReference>
<evidence type="ECO:0000259" key="2">
    <source>
        <dbReference type="PROSITE" id="PS50022"/>
    </source>
</evidence>
<dbReference type="SUPFAM" id="SSF49265">
    <property type="entry name" value="Fibronectin type III"/>
    <property type="match status" value="2"/>
</dbReference>
<dbReference type="Gene3D" id="2.60.120.260">
    <property type="entry name" value="Galactose-binding domain-like"/>
    <property type="match status" value="2"/>
</dbReference>
<feature type="signal peptide" evidence="1">
    <location>
        <begin position="1"/>
        <end position="28"/>
    </location>
</feature>
<evidence type="ECO:0000313" key="5">
    <source>
        <dbReference type="Proteomes" id="UP001469365"/>
    </source>
</evidence>
<dbReference type="InterPro" id="IPR000421">
    <property type="entry name" value="FA58C"/>
</dbReference>
<evidence type="ECO:0000256" key="1">
    <source>
        <dbReference type="SAM" id="SignalP"/>
    </source>
</evidence>
<feature type="domain" description="Fibronectin type-III" evidence="3">
    <location>
        <begin position="606"/>
        <end position="691"/>
    </location>
</feature>
<protein>
    <submittedName>
        <fullName evidence="4">Discoidin domain-containing protein</fullName>
    </submittedName>
</protein>
<dbReference type="CDD" id="cd00063">
    <property type="entry name" value="FN3"/>
    <property type="match status" value="2"/>
</dbReference>
<dbReference type="PROSITE" id="PS50853">
    <property type="entry name" value="FN3"/>
    <property type="match status" value="2"/>
</dbReference>
<organism evidence="4 5">
    <name type="scientific">Paenibacillus filicis</name>
    <dbReference type="NCBI Taxonomy" id="669464"/>
    <lineage>
        <taxon>Bacteria</taxon>
        <taxon>Bacillati</taxon>
        <taxon>Bacillota</taxon>
        <taxon>Bacilli</taxon>
        <taxon>Bacillales</taxon>
        <taxon>Paenibacillaceae</taxon>
        <taxon>Paenibacillus</taxon>
    </lineage>
</organism>
<dbReference type="Proteomes" id="UP001469365">
    <property type="component" value="Unassembled WGS sequence"/>
</dbReference>
<name>A0ABU9DKP3_9BACL</name>
<dbReference type="InterPro" id="IPR036116">
    <property type="entry name" value="FN3_sf"/>
</dbReference>
<gene>
    <name evidence="4" type="ORF">WMW72_16085</name>
</gene>
<dbReference type="InterPro" id="IPR003961">
    <property type="entry name" value="FN3_dom"/>
</dbReference>
<dbReference type="SMART" id="SM00060">
    <property type="entry name" value="FN3"/>
    <property type="match status" value="2"/>
</dbReference>
<reference evidence="4 5" key="1">
    <citation type="submission" date="2024-04" db="EMBL/GenBank/DDBJ databases">
        <title>draft genome sequnece of Paenibacillus filicis.</title>
        <authorList>
            <person name="Kim D.-U."/>
        </authorList>
    </citation>
    <scope>NUCLEOTIDE SEQUENCE [LARGE SCALE GENOMIC DNA]</scope>
    <source>
        <strain evidence="4 5">KACC14197</strain>
    </source>
</reference>
<keyword evidence="5" id="KW-1185">Reference proteome</keyword>
<sequence>MFKKMMSSVSALAIATTLLSFYPAESKAAPIGDANTTILGPNVYVFDPSMSSADITSTAASIFSTQESSQFGTNRYALLFKPGTYNNVDVKVGFYTQVSGLGQNPEDVKINGGVNTDAKWWNGNATLNFWRSLENFSVKPANGTMQWAVAQATTLRRMHIQGNVNLFDFDKNWNAGWASGGYNADTIVDNKIVPASQQQWFSRNSQYASWSNGVWNMVFVGDSQPPTGNFPNPPYTVVDRTPVVREKPYLYIDNAGQYQVFVPSLQTNTKGVTWANGSTTPGESISIDQFYIARPETATAAAINNALNQGKNLLFTPGIYHLNDTIRVTRANTVVLGLGFATLIPDTGKAIISVADVDGVKVAGLLMDAGAVHSPVLMEVGTPGSTVNHSANPTSLQDLVFRIGGAVVGSAEVGLQINSNNVIGDHFWIWRADHGAGASWNTNVSKNGLVVNGNDVTIYGLFNEHHEEYQTLWNGNGGRVYFYQSEIPYDVPNQADWMSSNGTINGYASYKVADSVNTHEAWGLGVYSFFRDAAIKLNSAVEVPNKPGIKIHHATSIWLAGQAGSEITHVVNNVGNRVYANSPSDAMRQTVSEFVGGAIDTQPPTAPTNLKATAASDSQINLTWTASTDDSFVSGYDIYRNGAKIASSVSISYADAGLASSTIYTYYVIARDGVGNVSAPSNTATETTKRTLLGRAGWTVVATPPGADPAANMLDGSLSTRWSTNKAMAPGQNFIVDMKSAQAFKGVQIETSSNNDYARGYEVYVSNDGTTWGSAVASGTGSTKIIVEFAPQTARYIKVVQTGSASNWWSVSEFNVYAEDKDTQAPTAPTNVTATAVSANQINLSWNASTDNVGVTGYEIYRNGAKAATVTTATYSDIGLSPSTAYVYTVKALDAAGNASAASNPASATTLNNGVPTALDRTGWSVVTSPVTGTPANILDGNLSTRWTSGKAMEPGQYIVVDMKGIKQFNRVVMNSTGSNNDYARGFEVYVSNDGTTWGSPLASGTGLGPVITVDLAPANARYIKIVQTGSSSNWWSVREFNVYN</sequence>
<dbReference type="EMBL" id="JBBPCC010000010">
    <property type="protein sequence ID" value="MEK8129427.1"/>
    <property type="molecule type" value="Genomic_DNA"/>
</dbReference>
<evidence type="ECO:0000313" key="4">
    <source>
        <dbReference type="EMBL" id="MEK8129427.1"/>
    </source>
</evidence>
<dbReference type="Pfam" id="PF00041">
    <property type="entry name" value="fn3"/>
    <property type="match status" value="2"/>
</dbReference>
<dbReference type="InterPro" id="IPR013783">
    <property type="entry name" value="Ig-like_fold"/>
</dbReference>